<dbReference type="Pfam" id="PF00069">
    <property type="entry name" value="Pkinase"/>
    <property type="match status" value="1"/>
</dbReference>
<dbReference type="PROSITE" id="PS51257">
    <property type="entry name" value="PROKAR_LIPOPROTEIN"/>
    <property type="match status" value="1"/>
</dbReference>
<dbReference type="Gene3D" id="1.10.510.10">
    <property type="entry name" value="Transferase(Phosphotransferase) domain 1"/>
    <property type="match status" value="1"/>
</dbReference>
<evidence type="ECO:0000313" key="4">
    <source>
        <dbReference type="EMBL" id="KAK9146589.1"/>
    </source>
</evidence>
<dbReference type="SUPFAM" id="SSF56112">
    <property type="entry name" value="Protein kinase-like (PK-like)"/>
    <property type="match status" value="1"/>
</dbReference>
<comment type="caution">
    <text evidence="4">The sequence shown here is derived from an EMBL/GenBank/DDBJ whole genome shotgun (WGS) entry which is preliminary data.</text>
</comment>
<feature type="domain" description="Protein kinase" evidence="2">
    <location>
        <begin position="615"/>
        <end position="1029"/>
    </location>
</feature>
<dbReference type="SMART" id="SM00332">
    <property type="entry name" value="PP2Cc"/>
    <property type="match status" value="1"/>
</dbReference>
<reference evidence="4 5" key="1">
    <citation type="submission" date="2024-01" db="EMBL/GenBank/DDBJ databases">
        <title>Genome assemblies of Stephania.</title>
        <authorList>
            <person name="Yang L."/>
        </authorList>
    </citation>
    <scope>NUCLEOTIDE SEQUENCE [LARGE SCALE GENOMIC DNA]</scope>
    <source>
        <strain evidence="4">QJT</strain>
        <tissue evidence="4">Leaf</tissue>
    </source>
</reference>
<evidence type="ECO:0000259" key="2">
    <source>
        <dbReference type="PROSITE" id="PS50011"/>
    </source>
</evidence>
<dbReference type="Pfam" id="PF00481">
    <property type="entry name" value="PP2C"/>
    <property type="match status" value="2"/>
</dbReference>
<gene>
    <name evidence="4" type="ORF">Sjap_006492</name>
</gene>
<dbReference type="Gene3D" id="3.60.40.10">
    <property type="entry name" value="PPM-type phosphatase domain"/>
    <property type="match status" value="1"/>
</dbReference>
<dbReference type="PROSITE" id="PS51746">
    <property type="entry name" value="PPM_2"/>
    <property type="match status" value="1"/>
</dbReference>
<dbReference type="AlphaFoldDB" id="A0AAP0PL40"/>
<name>A0AAP0PL40_9MAGN</name>
<organism evidence="4 5">
    <name type="scientific">Stephania japonica</name>
    <dbReference type="NCBI Taxonomy" id="461633"/>
    <lineage>
        <taxon>Eukaryota</taxon>
        <taxon>Viridiplantae</taxon>
        <taxon>Streptophyta</taxon>
        <taxon>Embryophyta</taxon>
        <taxon>Tracheophyta</taxon>
        <taxon>Spermatophyta</taxon>
        <taxon>Magnoliopsida</taxon>
        <taxon>Ranunculales</taxon>
        <taxon>Menispermaceae</taxon>
        <taxon>Menispermoideae</taxon>
        <taxon>Cissampelideae</taxon>
        <taxon>Stephania</taxon>
    </lineage>
</organism>
<dbReference type="PROSITE" id="PS50011">
    <property type="entry name" value="PROTEIN_KINASE_DOM"/>
    <property type="match status" value="1"/>
</dbReference>
<dbReference type="InterPro" id="IPR000719">
    <property type="entry name" value="Prot_kinase_dom"/>
</dbReference>
<keyword evidence="1" id="KW-0732">Signal</keyword>
<dbReference type="Proteomes" id="UP001417504">
    <property type="component" value="Unassembled WGS sequence"/>
</dbReference>
<dbReference type="InterPro" id="IPR036457">
    <property type="entry name" value="PPM-type-like_dom_sf"/>
</dbReference>
<feature type="chain" id="PRO_5042901600" description="Protein-serine/threonine phosphatase" evidence="1">
    <location>
        <begin position="30"/>
        <end position="1029"/>
    </location>
</feature>
<dbReference type="GO" id="GO:0004722">
    <property type="term" value="F:protein serine/threonine phosphatase activity"/>
    <property type="evidence" value="ECO:0007669"/>
    <property type="project" value="InterPro"/>
</dbReference>
<dbReference type="SMART" id="SM00220">
    <property type="entry name" value="S_TKc"/>
    <property type="match status" value="1"/>
</dbReference>
<feature type="signal peptide" evidence="1">
    <location>
        <begin position="1"/>
        <end position="29"/>
    </location>
</feature>
<evidence type="ECO:0000313" key="5">
    <source>
        <dbReference type="Proteomes" id="UP001417504"/>
    </source>
</evidence>
<keyword evidence="5" id="KW-1185">Reference proteome</keyword>
<sequence>MMAKLRSPRNCSVVILLFFISISSSCCNGESSRKCLMVYKEGGAPAVFQSPKCPRWSLSADLRRRGQNCQSAVVQGRRNHQEDRLLCALDIRIPFPGSAGIKEVKVGVVAVFDGHNGAEASEMASKLLLEYFFLHVYFLLDGLYSFTTEKSTRMLPFNKDSEMLSEVLNKYQACNQCTLDIRRLTWTLTETFKESSHLEILKESLVRAIHDIDSTFSKEAFKKNLDAGSTATIVLMVDHQILVANVGDSKAFLCSEQFMSHQEYKHAFLKLRRQRRRNGFVSPVKKCCNTELAVSYDSAKHFSVKELTTDHHPDRYDEKLRVEAAGGYVVDLSGTSRVNGELAVSRAIGDVSFKSYGVTSTPEVTDWQPLTANDSYLVVASDGIIEKQTTQDVCDLLWNVHIQGNENLEPFSACMDSLAECVVTSAFEKGSMDNMAAVVVPLRKTGCFGSLANNECEGEGRFGSPITDLQMINFVKPANTLGSSLLPMEYVSQATNNFNRLWVEGNHGKLGFFYLYENLSESRAFAIESQKDDWQKVHDLPLSGTGEGHHSSLLDLYHNQNLCLNFGMDVEGESGQCINPETFARFIGMLASIPGVDSSENSSETFPNDIPSSRYVLRRRFGRGSFGEVWLAFHWDRCQGANAMTCIEKYKNCALKSSSLDVHNSGSNLHSNSSAPHCHANSSTDDFFILKRILVERGTAVYLSGLREKYFGEMFLNASMSLGSPSDEVSYPISEVKFNLYNLFNANQTSQPQIDYMQMHLKAEGLKHIARYVESFESRSKEMWLVFQNEGISLSKLLYTTERTVNNTDKDDNEHVLLLQPSSWWHWLRTTEIGKKEMCNLIWQLLLALKSCHDRNVTHRDVKPENMVICFEDETGRCWKGNPIGDKQFSLNMRIIDFGSGVDEFTIKHLYGSHGPSRSEQTYEYTPPEALLNSRWFEGPTIARVKYDMWSVGVVMLELILGSPHVFQINARTQALLDQQLDGWSEATKELAFKYWIKLHNMQFLGSIFPGVTKTEDCRMKNLSTTILG</sequence>
<dbReference type="CDD" id="cd00143">
    <property type="entry name" value="PP2Cc"/>
    <property type="match status" value="1"/>
</dbReference>
<proteinExistence type="predicted"/>
<evidence type="ECO:0000256" key="1">
    <source>
        <dbReference type="SAM" id="SignalP"/>
    </source>
</evidence>
<dbReference type="EMBL" id="JBBNAE010000002">
    <property type="protein sequence ID" value="KAK9146589.1"/>
    <property type="molecule type" value="Genomic_DNA"/>
</dbReference>
<accession>A0AAP0PL40</accession>
<feature type="domain" description="PPM-type phosphatase" evidence="3">
    <location>
        <begin position="68"/>
        <end position="442"/>
    </location>
</feature>
<dbReference type="InterPro" id="IPR011009">
    <property type="entry name" value="Kinase-like_dom_sf"/>
</dbReference>
<evidence type="ECO:0008006" key="6">
    <source>
        <dbReference type="Google" id="ProtNLM"/>
    </source>
</evidence>
<evidence type="ECO:0000259" key="3">
    <source>
        <dbReference type="PROSITE" id="PS51746"/>
    </source>
</evidence>
<dbReference type="InterPro" id="IPR001932">
    <property type="entry name" value="PPM-type_phosphatase-like_dom"/>
</dbReference>
<dbReference type="GO" id="GO:0005524">
    <property type="term" value="F:ATP binding"/>
    <property type="evidence" value="ECO:0007669"/>
    <property type="project" value="InterPro"/>
</dbReference>
<dbReference type="PANTHER" id="PTHR47992">
    <property type="entry name" value="PROTEIN PHOSPHATASE"/>
    <property type="match status" value="1"/>
</dbReference>
<dbReference type="InterPro" id="IPR008271">
    <property type="entry name" value="Ser/Thr_kinase_AS"/>
</dbReference>
<dbReference type="SUPFAM" id="SSF81606">
    <property type="entry name" value="PP2C-like"/>
    <property type="match status" value="1"/>
</dbReference>
<dbReference type="PROSITE" id="PS00108">
    <property type="entry name" value="PROTEIN_KINASE_ST"/>
    <property type="match status" value="1"/>
</dbReference>
<protein>
    <recommendedName>
        <fullName evidence="6">Protein-serine/threonine phosphatase</fullName>
    </recommendedName>
</protein>
<dbReference type="InterPro" id="IPR015655">
    <property type="entry name" value="PP2C"/>
</dbReference>
<dbReference type="GO" id="GO:0004672">
    <property type="term" value="F:protein kinase activity"/>
    <property type="evidence" value="ECO:0007669"/>
    <property type="project" value="InterPro"/>
</dbReference>